<dbReference type="PANTHER" id="PTHR33570:SF2">
    <property type="entry name" value="CARBOXYMUCONOLACTONE DECARBOXYLASE-LIKE DOMAIN-CONTAINING PROTEIN"/>
    <property type="match status" value="1"/>
</dbReference>
<dbReference type="InterPro" id="IPR052512">
    <property type="entry name" value="4CMD/NDH-1_regulator"/>
</dbReference>
<dbReference type="EMBL" id="JBHRSE010000004">
    <property type="protein sequence ID" value="MFC3022443.1"/>
    <property type="molecule type" value="Genomic_DNA"/>
</dbReference>
<reference evidence="3" key="1">
    <citation type="journal article" date="2019" name="Int. J. Syst. Evol. Microbiol.">
        <title>The Global Catalogue of Microorganisms (GCM) 10K type strain sequencing project: providing services to taxonomists for standard genome sequencing and annotation.</title>
        <authorList>
            <consortium name="The Broad Institute Genomics Platform"/>
            <consortium name="The Broad Institute Genome Sequencing Center for Infectious Disease"/>
            <person name="Wu L."/>
            <person name="Ma J."/>
        </authorList>
    </citation>
    <scope>NUCLEOTIDE SEQUENCE [LARGE SCALE GENOMIC DNA]</scope>
    <source>
        <strain evidence="3">KCTC 62784</strain>
    </source>
</reference>
<dbReference type="InterPro" id="IPR029032">
    <property type="entry name" value="AhpD-like"/>
</dbReference>
<dbReference type="SUPFAM" id="SSF69118">
    <property type="entry name" value="AhpD-like"/>
    <property type="match status" value="1"/>
</dbReference>
<sequence>MREQFNQTEKAIIPIAAFAASGDIENLKMRLNNGLDLGLTVNEIKSVLVQMYAYCGFPRSLNALNTLMTVVAERKAQGINDVQGNASTVSPVVEKSVSVGTKNQTKLVGEVVTGPLYEFAPAIDAYLKAHLFCDIFEDDVLSWKQRELATLSALSTMQGVNSQLHMHYFISLNNGMTADLLSEFITIVQDCCGSEIANNANDVLQNVLNTIEEH</sequence>
<dbReference type="RefSeq" id="WP_123014213.1">
    <property type="nucleotide sequence ID" value="NZ_AP024912.1"/>
</dbReference>
<evidence type="ECO:0000313" key="3">
    <source>
        <dbReference type="Proteomes" id="UP001595384"/>
    </source>
</evidence>
<gene>
    <name evidence="2" type="ORF">ACFODT_01110</name>
</gene>
<dbReference type="Proteomes" id="UP001595384">
    <property type="component" value="Unassembled WGS sequence"/>
</dbReference>
<proteinExistence type="predicted"/>
<name>A0ABV7C6G3_9VIBR</name>
<organism evidence="2 3">
    <name type="scientific">Vibrio zhugei</name>
    <dbReference type="NCBI Taxonomy" id="2479546"/>
    <lineage>
        <taxon>Bacteria</taxon>
        <taxon>Pseudomonadati</taxon>
        <taxon>Pseudomonadota</taxon>
        <taxon>Gammaproteobacteria</taxon>
        <taxon>Vibrionales</taxon>
        <taxon>Vibrionaceae</taxon>
        <taxon>Vibrio</taxon>
    </lineage>
</organism>
<dbReference type="InterPro" id="IPR003779">
    <property type="entry name" value="CMD-like"/>
</dbReference>
<evidence type="ECO:0000259" key="1">
    <source>
        <dbReference type="Pfam" id="PF02627"/>
    </source>
</evidence>
<comment type="caution">
    <text evidence="2">The sequence shown here is derived from an EMBL/GenBank/DDBJ whole genome shotgun (WGS) entry which is preliminary data.</text>
</comment>
<keyword evidence="3" id="KW-1185">Reference proteome</keyword>
<dbReference type="Gene3D" id="1.20.1290.10">
    <property type="entry name" value="AhpD-like"/>
    <property type="match status" value="1"/>
</dbReference>
<evidence type="ECO:0000313" key="2">
    <source>
        <dbReference type="EMBL" id="MFC3022443.1"/>
    </source>
</evidence>
<accession>A0ABV7C6G3</accession>
<feature type="domain" description="Carboxymuconolactone decarboxylase-like" evidence="1">
    <location>
        <begin position="6"/>
        <end position="65"/>
    </location>
</feature>
<dbReference type="PANTHER" id="PTHR33570">
    <property type="entry name" value="4-CARBOXYMUCONOLACTONE DECARBOXYLASE FAMILY PROTEIN"/>
    <property type="match status" value="1"/>
</dbReference>
<protein>
    <submittedName>
        <fullName evidence="2">Carboxymuconolactone decarboxylase family protein</fullName>
    </submittedName>
</protein>
<feature type="domain" description="Carboxymuconolactone decarboxylase-like" evidence="1">
    <location>
        <begin position="121"/>
        <end position="205"/>
    </location>
</feature>
<dbReference type="Pfam" id="PF02627">
    <property type="entry name" value="CMD"/>
    <property type="match status" value="2"/>
</dbReference>